<dbReference type="OMA" id="IFRDVMA"/>
<evidence type="ECO:0000313" key="2">
    <source>
        <dbReference type="Proteomes" id="UP000008066"/>
    </source>
</evidence>
<dbReference type="InterPro" id="IPR025638">
    <property type="entry name" value="DUF4336"/>
</dbReference>
<evidence type="ECO:0008006" key="3">
    <source>
        <dbReference type="Google" id="ProtNLM"/>
    </source>
</evidence>
<dbReference type="InterPro" id="IPR036866">
    <property type="entry name" value="RibonucZ/Hydroxyglut_hydro"/>
</dbReference>
<evidence type="ECO:0000313" key="1">
    <source>
        <dbReference type="EMBL" id="EGS22845.1"/>
    </source>
</evidence>
<keyword evidence="2" id="KW-1185">Reference proteome</keyword>
<name>G0S1D5_CHATD</name>
<dbReference type="RefSeq" id="XP_006691837.1">
    <property type="nucleotide sequence ID" value="XM_006691774.1"/>
</dbReference>
<dbReference type="STRING" id="759272.G0S1D5"/>
<dbReference type="EMBL" id="GL988039">
    <property type="protein sequence ID" value="EGS22845.1"/>
    <property type="molecule type" value="Genomic_DNA"/>
</dbReference>
<sequence length="287" mass="32205">MPSKLVPTNPEEVMVIRDVTPNVVTLSVPFARFGKVPIGGRATIVRLTSGALAIFSPVALTLTVRAKLSSLGNNVRYLIAPDIEHHLFLSEWKSAFPDAKLIGPEGLPEKRAKAHAAGSEMIGNEEFDAIVTRENYLNVLGEFGEDFATDFDMEYVSAHPNRELVFYFRPDRVLIQADLFFNLPATEQYSRVPESEKPSPGLLTRMFTSLQTPGSGNPLGMKRFMWYLVSNSRGDREAFNESVRRIGEWDFEVVVPCHGETVVQGGKELFERVFEWHLKAAREKGKF</sequence>
<dbReference type="PANTHER" id="PTHR33835">
    <property type="entry name" value="YALI0C07656P"/>
    <property type="match status" value="1"/>
</dbReference>
<dbReference type="Gene3D" id="3.60.15.10">
    <property type="entry name" value="Ribonuclease Z/Hydroxyacylglutathione hydrolase-like"/>
    <property type="match status" value="1"/>
</dbReference>
<dbReference type="KEGG" id="cthr:CTHT_0013210"/>
<dbReference type="Proteomes" id="UP000008066">
    <property type="component" value="Unassembled WGS sequence"/>
</dbReference>
<dbReference type="GeneID" id="18255359"/>
<gene>
    <name evidence="1" type="ORF">CTHT_0013210</name>
</gene>
<protein>
    <recommendedName>
        <fullName evidence="3">Metallo-beta-lactamase domain-containing protein</fullName>
    </recommendedName>
</protein>
<dbReference type="PANTHER" id="PTHR33835:SF1">
    <property type="entry name" value="METALLO-BETA-LACTAMASE DOMAIN-CONTAINING PROTEIN"/>
    <property type="match status" value="1"/>
</dbReference>
<dbReference type="eggNOG" id="ENOG502S1EZ">
    <property type="taxonomic scope" value="Eukaryota"/>
</dbReference>
<dbReference type="AlphaFoldDB" id="G0S1D5"/>
<organism evidence="2">
    <name type="scientific">Chaetomium thermophilum (strain DSM 1495 / CBS 144.50 / IMI 039719)</name>
    <name type="common">Thermochaetoides thermophila</name>
    <dbReference type="NCBI Taxonomy" id="759272"/>
    <lineage>
        <taxon>Eukaryota</taxon>
        <taxon>Fungi</taxon>
        <taxon>Dikarya</taxon>
        <taxon>Ascomycota</taxon>
        <taxon>Pezizomycotina</taxon>
        <taxon>Sordariomycetes</taxon>
        <taxon>Sordariomycetidae</taxon>
        <taxon>Sordariales</taxon>
        <taxon>Chaetomiaceae</taxon>
        <taxon>Thermochaetoides</taxon>
    </lineage>
</organism>
<proteinExistence type="predicted"/>
<dbReference type="OrthoDB" id="421671at2759"/>
<reference evidence="1 2" key="1">
    <citation type="journal article" date="2011" name="Cell">
        <title>Insight into structure and assembly of the nuclear pore complex by utilizing the genome of a eukaryotic thermophile.</title>
        <authorList>
            <person name="Amlacher S."/>
            <person name="Sarges P."/>
            <person name="Flemming D."/>
            <person name="van Noort V."/>
            <person name="Kunze R."/>
            <person name="Devos D.P."/>
            <person name="Arumugam M."/>
            <person name="Bork P."/>
            <person name="Hurt E."/>
        </authorList>
    </citation>
    <scope>NUCLEOTIDE SEQUENCE [LARGE SCALE GENOMIC DNA]</scope>
    <source>
        <strain evidence="2">DSM 1495 / CBS 144.50 / IMI 039719</strain>
    </source>
</reference>
<dbReference type="HOGENOM" id="CLU_056292_1_0_1"/>
<dbReference type="SUPFAM" id="SSF56281">
    <property type="entry name" value="Metallo-hydrolase/oxidoreductase"/>
    <property type="match status" value="1"/>
</dbReference>
<accession>G0S1D5</accession>